<dbReference type="EMBL" id="CP002408">
    <property type="protein sequence ID" value="AFU57791.1"/>
    <property type="molecule type" value="Genomic_DNA"/>
</dbReference>
<evidence type="ECO:0000313" key="1">
    <source>
        <dbReference type="EMBL" id="AFU57791.1"/>
    </source>
</evidence>
<organism evidence="1 2">
    <name type="scientific">Nitrososphaera gargensis (strain Ga9.2)</name>
    <dbReference type="NCBI Taxonomy" id="1237085"/>
    <lineage>
        <taxon>Archaea</taxon>
        <taxon>Nitrososphaerota</taxon>
        <taxon>Nitrososphaeria</taxon>
        <taxon>Nitrososphaerales</taxon>
        <taxon>Nitrososphaeraceae</taxon>
        <taxon>Nitrososphaera</taxon>
    </lineage>
</organism>
<name>K0I920_NITGG</name>
<dbReference type="BioCyc" id="CNIT1237085:G1324-847-MONOMER"/>
<protein>
    <submittedName>
        <fullName evidence="1">Uncharacterized protein</fullName>
    </submittedName>
</protein>
<sequence>MAGRSKLSDIKETASDAVEIMRELGTPGVQETFDKIREVAITAKEIMETMKTPEWQRNMENIRMISENFNQASERMDNTMKELKETGVIDDAKELIKTAKEKVGSFGGSGEGGGSMGMQDLKEMSKAVKEMLESIKGLVDELKVTVAESKRSGTFRSVEETARELSDTVKTVKRDIER</sequence>
<proteinExistence type="predicted"/>
<evidence type="ECO:0000313" key="2">
    <source>
        <dbReference type="Proteomes" id="UP000008037"/>
    </source>
</evidence>
<dbReference type="RefSeq" id="WP_015018336.1">
    <property type="nucleotide sequence ID" value="NC_018719.1"/>
</dbReference>
<dbReference type="KEGG" id="nga:Ngar_c08490"/>
<keyword evidence="2" id="KW-1185">Reference proteome</keyword>
<gene>
    <name evidence="1" type="ordered locus">Ngar_c08490</name>
</gene>
<dbReference type="HOGENOM" id="CLU_119856_0_0_2"/>
<accession>K0I920</accession>
<reference evidence="1 2" key="1">
    <citation type="journal article" date="2012" name="Environ. Microbiol.">
        <title>The genome of the ammonia-oxidizing Candidatus Nitrososphaera gargensis: insights into metabolic versatility and environmental adaptations.</title>
        <authorList>
            <person name="Spang A."/>
            <person name="Poehlein A."/>
            <person name="Offre P."/>
            <person name="Zumbragel S."/>
            <person name="Haider S."/>
            <person name="Rychlik N."/>
            <person name="Nowka B."/>
            <person name="Schmeisser C."/>
            <person name="Lebedeva E.V."/>
            <person name="Rattei T."/>
            <person name="Bohm C."/>
            <person name="Schmid M."/>
            <person name="Galushko A."/>
            <person name="Hatzenpichler R."/>
            <person name="Weinmaier T."/>
            <person name="Daniel R."/>
            <person name="Schleper C."/>
            <person name="Spieck E."/>
            <person name="Streit W."/>
            <person name="Wagner M."/>
        </authorList>
    </citation>
    <scope>NUCLEOTIDE SEQUENCE [LARGE SCALE GENOMIC DNA]</scope>
    <source>
        <strain evidence="2">Ga9.2</strain>
    </source>
</reference>
<dbReference type="InParanoid" id="K0I920"/>
<dbReference type="GeneID" id="13795244"/>
<dbReference type="OrthoDB" id="381940at2157"/>
<dbReference type="AlphaFoldDB" id="K0I920"/>
<dbReference type="Proteomes" id="UP000008037">
    <property type="component" value="Chromosome"/>
</dbReference>